<accession>A0A1M6KLI6</accession>
<evidence type="ECO:0000313" key="13">
    <source>
        <dbReference type="Proteomes" id="UP000184452"/>
    </source>
</evidence>
<keyword evidence="9 11" id="KW-0472">Membrane</keyword>
<proteinExistence type="predicted"/>
<dbReference type="GO" id="GO:0000103">
    <property type="term" value="P:sulfate assimilation"/>
    <property type="evidence" value="ECO:0007669"/>
    <property type="project" value="TreeGrafter"/>
</dbReference>
<protein>
    <submittedName>
        <fullName evidence="12">CysZ protein</fullName>
    </submittedName>
</protein>
<comment type="subcellular location">
    <subcellularLocation>
        <location evidence="1">Membrane</location>
        <topology evidence="1">Multi-pass membrane protein</topology>
    </subcellularLocation>
</comment>
<feature type="compositionally biased region" description="Pro residues" evidence="10">
    <location>
        <begin position="262"/>
        <end position="278"/>
    </location>
</feature>
<feature type="transmembrane region" description="Helical" evidence="11">
    <location>
        <begin position="167"/>
        <end position="190"/>
    </location>
</feature>
<feature type="transmembrane region" description="Helical" evidence="11">
    <location>
        <begin position="142"/>
        <end position="161"/>
    </location>
</feature>
<dbReference type="GO" id="GO:0009675">
    <property type="term" value="F:high-affinity sulfate:proton symporter activity"/>
    <property type="evidence" value="ECO:0007669"/>
    <property type="project" value="TreeGrafter"/>
</dbReference>
<keyword evidence="2" id="KW-0813">Transport</keyword>
<dbReference type="AlphaFoldDB" id="A0A1M6KLI6"/>
<sequence length="278" mass="29328">MANPVREILGGVGALARGFGLLLRRPRLFLLGALPALITSLLFLALFVVLVMNLTDLAAWATPFADGWDEVWRNLVRGAVAVGALAGTILLMVVSFTTLTLALGAPIYDKITDLVEQELGNPPADSDESLWSSMGRAVRQSLVIILASLLVTVLVFFIGFIPVAGAVIGAVLAAVLGGWLLGIELVAGSFDRRGYLTIKERRRSMGTRRLRVLGFTVPTYLLLAIPFVAVVVFPAATAGGTILARQLLGVPELPRGAARSAPVPPVPPPHGHPQAPPA</sequence>
<evidence type="ECO:0000256" key="2">
    <source>
        <dbReference type="ARBA" id="ARBA00022448"/>
    </source>
</evidence>
<dbReference type="InterPro" id="IPR059112">
    <property type="entry name" value="CysZ/EI24"/>
</dbReference>
<evidence type="ECO:0000256" key="4">
    <source>
        <dbReference type="ARBA" id="ARBA00022519"/>
    </source>
</evidence>
<feature type="transmembrane region" description="Helical" evidence="11">
    <location>
        <begin position="210"/>
        <end position="236"/>
    </location>
</feature>
<evidence type="ECO:0000256" key="9">
    <source>
        <dbReference type="ARBA" id="ARBA00023136"/>
    </source>
</evidence>
<evidence type="ECO:0000256" key="10">
    <source>
        <dbReference type="SAM" id="MobiDB-lite"/>
    </source>
</evidence>
<organism evidence="12 13">
    <name type="scientific">Nocardiopsis flavescens</name>
    <dbReference type="NCBI Taxonomy" id="758803"/>
    <lineage>
        <taxon>Bacteria</taxon>
        <taxon>Bacillati</taxon>
        <taxon>Actinomycetota</taxon>
        <taxon>Actinomycetes</taxon>
        <taxon>Streptosporangiales</taxon>
        <taxon>Nocardiopsidaceae</taxon>
        <taxon>Nocardiopsis</taxon>
    </lineage>
</organism>
<gene>
    <name evidence="12" type="ORF">SAMN05421803_107219</name>
</gene>
<dbReference type="GO" id="GO:0019344">
    <property type="term" value="P:cysteine biosynthetic process"/>
    <property type="evidence" value="ECO:0007669"/>
    <property type="project" value="TreeGrafter"/>
</dbReference>
<dbReference type="Pfam" id="PF07264">
    <property type="entry name" value="EI24"/>
    <property type="match status" value="1"/>
</dbReference>
<evidence type="ECO:0000256" key="5">
    <source>
        <dbReference type="ARBA" id="ARBA00022605"/>
    </source>
</evidence>
<evidence type="ECO:0000313" key="12">
    <source>
        <dbReference type="EMBL" id="SHJ59838.1"/>
    </source>
</evidence>
<keyword evidence="5" id="KW-0028">Amino-acid biosynthesis</keyword>
<evidence type="ECO:0000256" key="11">
    <source>
        <dbReference type="SAM" id="Phobius"/>
    </source>
</evidence>
<dbReference type="STRING" id="758803.SAMN05421803_107219"/>
<name>A0A1M6KLI6_9ACTN</name>
<evidence type="ECO:0000256" key="1">
    <source>
        <dbReference type="ARBA" id="ARBA00004141"/>
    </source>
</evidence>
<keyword evidence="3" id="KW-1003">Cell membrane</keyword>
<dbReference type="OrthoDB" id="3375053at2"/>
<dbReference type="Proteomes" id="UP000184452">
    <property type="component" value="Unassembled WGS sequence"/>
</dbReference>
<dbReference type="EMBL" id="FQZK01000007">
    <property type="protein sequence ID" value="SHJ59838.1"/>
    <property type="molecule type" value="Genomic_DNA"/>
</dbReference>
<evidence type="ECO:0000256" key="3">
    <source>
        <dbReference type="ARBA" id="ARBA00022475"/>
    </source>
</evidence>
<keyword evidence="7 11" id="KW-1133">Transmembrane helix</keyword>
<dbReference type="PANTHER" id="PTHR37468:SF1">
    <property type="entry name" value="SULFATE TRANSPORTER CYSZ"/>
    <property type="match status" value="1"/>
</dbReference>
<evidence type="ECO:0000256" key="6">
    <source>
        <dbReference type="ARBA" id="ARBA00022692"/>
    </source>
</evidence>
<feature type="transmembrane region" description="Helical" evidence="11">
    <location>
        <begin position="75"/>
        <end position="103"/>
    </location>
</feature>
<dbReference type="PANTHER" id="PTHR37468">
    <property type="entry name" value="SULFATE TRANSPORTER CYSZ"/>
    <property type="match status" value="1"/>
</dbReference>
<keyword evidence="4" id="KW-0997">Cell inner membrane</keyword>
<keyword evidence="13" id="KW-1185">Reference proteome</keyword>
<evidence type="ECO:0000256" key="7">
    <source>
        <dbReference type="ARBA" id="ARBA00022989"/>
    </source>
</evidence>
<evidence type="ECO:0000256" key="8">
    <source>
        <dbReference type="ARBA" id="ARBA00023032"/>
    </source>
</evidence>
<keyword evidence="8" id="KW-0764">Sulfate transport</keyword>
<dbReference type="InterPro" id="IPR050480">
    <property type="entry name" value="CysZ-like"/>
</dbReference>
<reference evidence="12 13" key="1">
    <citation type="submission" date="2016-11" db="EMBL/GenBank/DDBJ databases">
        <authorList>
            <person name="Jaros S."/>
            <person name="Januszkiewicz K."/>
            <person name="Wedrychowicz H."/>
        </authorList>
    </citation>
    <scope>NUCLEOTIDE SEQUENCE [LARGE SCALE GENOMIC DNA]</scope>
    <source>
        <strain evidence="12 13">CGMCC 4.5723</strain>
    </source>
</reference>
<dbReference type="RefSeq" id="WP_073379840.1">
    <property type="nucleotide sequence ID" value="NZ_FQZK01000007.1"/>
</dbReference>
<feature type="region of interest" description="Disordered" evidence="10">
    <location>
        <begin position="257"/>
        <end position="278"/>
    </location>
</feature>
<keyword evidence="6 11" id="KW-0812">Transmembrane</keyword>
<feature type="transmembrane region" description="Helical" evidence="11">
    <location>
        <begin position="28"/>
        <end position="55"/>
    </location>
</feature>
<dbReference type="GO" id="GO:0005886">
    <property type="term" value="C:plasma membrane"/>
    <property type="evidence" value="ECO:0007669"/>
    <property type="project" value="TreeGrafter"/>
</dbReference>